<dbReference type="Gene3D" id="3.40.1620.10">
    <property type="entry name" value="YefM-like domain"/>
    <property type="match status" value="1"/>
</dbReference>
<comment type="function">
    <text evidence="2">Antitoxin component of a type II toxin-antitoxin (TA) system.</text>
</comment>
<evidence type="ECO:0000256" key="1">
    <source>
        <dbReference type="ARBA" id="ARBA00009981"/>
    </source>
</evidence>
<dbReference type="InterPro" id="IPR051405">
    <property type="entry name" value="phD/YefM_antitoxin"/>
</dbReference>
<comment type="similarity">
    <text evidence="1 2">Belongs to the phD/YefM antitoxin family.</text>
</comment>
<organism evidence="3 4">
    <name type="scientific">Cupriavidus agavae</name>
    <dbReference type="NCBI Taxonomy" id="1001822"/>
    <lineage>
        <taxon>Bacteria</taxon>
        <taxon>Pseudomonadati</taxon>
        <taxon>Pseudomonadota</taxon>
        <taxon>Betaproteobacteria</taxon>
        <taxon>Burkholderiales</taxon>
        <taxon>Burkholderiaceae</taxon>
        <taxon>Cupriavidus</taxon>
    </lineage>
</organism>
<evidence type="ECO:0000256" key="2">
    <source>
        <dbReference type="RuleBase" id="RU362080"/>
    </source>
</evidence>
<accession>A0A4Q7RHI7</accession>
<evidence type="ECO:0000313" key="4">
    <source>
        <dbReference type="Proteomes" id="UP000291078"/>
    </source>
</evidence>
<dbReference type="Pfam" id="PF02604">
    <property type="entry name" value="PhdYeFM_antitox"/>
    <property type="match status" value="1"/>
</dbReference>
<dbReference type="InterPro" id="IPR006442">
    <property type="entry name" value="Antitoxin_Phd/YefM"/>
</dbReference>
<comment type="caution">
    <text evidence="3">The sequence shown here is derived from an EMBL/GenBank/DDBJ whole genome shotgun (WGS) entry which is preliminary data.</text>
</comment>
<dbReference type="AlphaFoldDB" id="A0A4Q7RHI7"/>
<sequence>MVGTEVSTMFLWRLHVGCAPPTPPSDMNVMTFSEARASFKQALDAVCRDHEPTVITRQRGEHVVLISLEDYNSMLETLHLLGSEKNAARLRESIAEFKAGKTVERELLKNDAEAESKEQSVRRR</sequence>
<dbReference type="PANTHER" id="PTHR33713">
    <property type="entry name" value="ANTITOXIN YAFN-RELATED"/>
    <property type="match status" value="1"/>
</dbReference>
<reference evidence="3 4" key="1">
    <citation type="journal article" date="2015" name="Stand. Genomic Sci.">
        <title>Genomic Encyclopedia of Bacterial and Archaeal Type Strains, Phase III: the genomes of soil and plant-associated and newly described type strains.</title>
        <authorList>
            <person name="Whitman W.B."/>
            <person name="Woyke T."/>
            <person name="Klenk H.P."/>
            <person name="Zhou Y."/>
            <person name="Lilburn T.G."/>
            <person name="Beck B.J."/>
            <person name="De Vos P."/>
            <person name="Vandamme P."/>
            <person name="Eisen J.A."/>
            <person name="Garrity G."/>
            <person name="Hugenholtz P."/>
            <person name="Kyrpides N.C."/>
        </authorList>
    </citation>
    <scope>NUCLEOTIDE SEQUENCE [LARGE SCALE GENOMIC DNA]</scope>
    <source>
        <strain evidence="3 4">ASC-9842</strain>
    </source>
</reference>
<gene>
    <name evidence="3" type="ORF">EV147_4533</name>
</gene>
<dbReference type="Gene3D" id="6.10.250.330">
    <property type="match status" value="1"/>
</dbReference>
<dbReference type="NCBIfam" id="TIGR01552">
    <property type="entry name" value="phd_fam"/>
    <property type="match status" value="1"/>
</dbReference>
<keyword evidence="4" id="KW-1185">Reference proteome</keyword>
<dbReference type="InterPro" id="IPR036165">
    <property type="entry name" value="YefM-like_sf"/>
</dbReference>
<dbReference type="EMBL" id="SGXM01000009">
    <property type="protein sequence ID" value="RZT31352.1"/>
    <property type="molecule type" value="Genomic_DNA"/>
</dbReference>
<dbReference type="PANTHER" id="PTHR33713:SF6">
    <property type="entry name" value="ANTITOXIN YEFM"/>
    <property type="match status" value="1"/>
</dbReference>
<evidence type="ECO:0000313" key="3">
    <source>
        <dbReference type="EMBL" id="RZT31352.1"/>
    </source>
</evidence>
<dbReference type="Proteomes" id="UP000291078">
    <property type="component" value="Unassembled WGS sequence"/>
</dbReference>
<dbReference type="SUPFAM" id="SSF143120">
    <property type="entry name" value="YefM-like"/>
    <property type="match status" value="1"/>
</dbReference>
<name>A0A4Q7RHI7_9BURK</name>
<proteinExistence type="inferred from homology"/>
<protein>
    <recommendedName>
        <fullName evidence="2">Antitoxin</fullName>
    </recommendedName>
</protein>